<keyword evidence="2" id="KW-1185">Reference proteome</keyword>
<dbReference type="Gene3D" id="1.25.40.420">
    <property type="match status" value="1"/>
</dbReference>
<dbReference type="PROSITE" id="PS50097">
    <property type="entry name" value="BTB"/>
    <property type="match status" value="1"/>
</dbReference>
<protein>
    <submittedName>
        <fullName evidence="3">BTB domain-containing protein</fullName>
    </submittedName>
</protein>
<dbReference type="InterPro" id="IPR000210">
    <property type="entry name" value="BTB/POZ_dom"/>
</dbReference>
<dbReference type="InterPro" id="IPR011333">
    <property type="entry name" value="SKP1/BTB/POZ_sf"/>
</dbReference>
<dbReference type="GO" id="GO:0022008">
    <property type="term" value="P:neurogenesis"/>
    <property type="evidence" value="ECO:0007669"/>
    <property type="project" value="TreeGrafter"/>
</dbReference>
<dbReference type="Gene3D" id="3.30.710.10">
    <property type="entry name" value="Potassium Channel Kv1.1, Chain A"/>
    <property type="match status" value="1"/>
</dbReference>
<dbReference type="SUPFAM" id="SSF54695">
    <property type="entry name" value="POZ domain"/>
    <property type="match status" value="1"/>
</dbReference>
<feature type="domain" description="BTB" evidence="1">
    <location>
        <begin position="3"/>
        <end position="73"/>
    </location>
</feature>
<evidence type="ECO:0000313" key="2">
    <source>
        <dbReference type="Proteomes" id="UP000887564"/>
    </source>
</evidence>
<dbReference type="InterPro" id="IPR011705">
    <property type="entry name" value="BACK"/>
</dbReference>
<dbReference type="WBParaSite" id="PEQ_0000168401-mRNA-1">
    <property type="protein sequence ID" value="PEQ_0000168401-mRNA-1"/>
    <property type="gene ID" value="PEQ_0000168401"/>
</dbReference>
<reference evidence="3" key="1">
    <citation type="submission" date="2022-11" db="UniProtKB">
        <authorList>
            <consortium name="WormBaseParasite"/>
        </authorList>
    </citation>
    <scope>IDENTIFICATION</scope>
</reference>
<dbReference type="Pfam" id="PF00651">
    <property type="entry name" value="BTB"/>
    <property type="match status" value="1"/>
</dbReference>
<dbReference type="PANTHER" id="PTHR45774:SF4">
    <property type="entry name" value="AXUNDEAD, ISOFORM F"/>
    <property type="match status" value="1"/>
</dbReference>
<dbReference type="Proteomes" id="UP000887564">
    <property type="component" value="Unplaced"/>
</dbReference>
<organism evidence="2 3">
    <name type="scientific">Parascaris equorum</name>
    <name type="common">Equine roundworm</name>
    <dbReference type="NCBI Taxonomy" id="6256"/>
    <lineage>
        <taxon>Eukaryota</taxon>
        <taxon>Metazoa</taxon>
        <taxon>Ecdysozoa</taxon>
        <taxon>Nematoda</taxon>
        <taxon>Chromadorea</taxon>
        <taxon>Rhabditida</taxon>
        <taxon>Spirurina</taxon>
        <taxon>Ascaridomorpha</taxon>
        <taxon>Ascaridoidea</taxon>
        <taxon>Ascarididae</taxon>
        <taxon>Parascaris</taxon>
    </lineage>
</organism>
<sequence>MSCSLCLRYFVQIQDREHIPAHSYVLSIASSTFSAMFHGGFEKKTEIEIPDVEPIAFKVLLKYLYTDEIDIKPEYALSVLYASKKYFIVYLSRAVITFLEANLNAENVCLLLSQITLFEEEELIKRFLSEENDYSRCWEVVDANAECVFRSEGFLEIDFNLFEQIISRETLIAHERTVFEAAVKWAKAECTRLTDFLLPPYLPLIV</sequence>
<accession>A0A914R4Y7</accession>
<evidence type="ECO:0000259" key="1">
    <source>
        <dbReference type="PROSITE" id="PS50097"/>
    </source>
</evidence>
<dbReference type="Pfam" id="PF07707">
    <property type="entry name" value="BACK"/>
    <property type="match status" value="1"/>
</dbReference>
<dbReference type="AlphaFoldDB" id="A0A914R4Y7"/>
<dbReference type="PANTHER" id="PTHR45774">
    <property type="entry name" value="BTB/POZ DOMAIN-CONTAINING"/>
    <property type="match status" value="1"/>
</dbReference>
<dbReference type="SMART" id="SM00225">
    <property type="entry name" value="BTB"/>
    <property type="match status" value="1"/>
</dbReference>
<name>A0A914R4Y7_PAREQ</name>
<evidence type="ECO:0000313" key="3">
    <source>
        <dbReference type="WBParaSite" id="PEQ_0000168401-mRNA-1"/>
    </source>
</evidence>
<dbReference type="GO" id="GO:0005829">
    <property type="term" value="C:cytosol"/>
    <property type="evidence" value="ECO:0007669"/>
    <property type="project" value="TreeGrafter"/>
</dbReference>
<proteinExistence type="predicted"/>